<feature type="non-terminal residue" evidence="1">
    <location>
        <position position="86"/>
    </location>
</feature>
<reference evidence="1" key="1">
    <citation type="submission" date="2023-06" db="EMBL/GenBank/DDBJ databases">
        <authorList>
            <person name="Delattre M."/>
        </authorList>
    </citation>
    <scope>NUCLEOTIDE SEQUENCE</scope>
    <source>
        <strain evidence="1">AF72</strain>
    </source>
</reference>
<accession>A0AA36CZF9</accession>
<protein>
    <submittedName>
        <fullName evidence="1">Uncharacterized protein</fullName>
    </submittedName>
</protein>
<dbReference type="Proteomes" id="UP001177023">
    <property type="component" value="Unassembled WGS sequence"/>
</dbReference>
<dbReference type="EMBL" id="CATQJA010002648">
    <property type="protein sequence ID" value="CAJ0577120.1"/>
    <property type="molecule type" value="Genomic_DNA"/>
</dbReference>
<evidence type="ECO:0000313" key="2">
    <source>
        <dbReference type="Proteomes" id="UP001177023"/>
    </source>
</evidence>
<keyword evidence="2" id="KW-1185">Reference proteome</keyword>
<comment type="caution">
    <text evidence="1">The sequence shown here is derived from an EMBL/GenBank/DDBJ whole genome shotgun (WGS) entry which is preliminary data.</text>
</comment>
<sequence length="86" mass="9614">MASTAFSDHYQCPSCRARNDGYWAVLVVDVARVTEAMIQFPALVPSRSRPGPRQFRDPCCRTDHAAAAKCSDLVVPQLEQDLSEFR</sequence>
<evidence type="ECO:0000313" key="1">
    <source>
        <dbReference type="EMBL" id="CAJ0577120.1"/>
    </source>
</evidence>
<proteinExistence type="predicted"/>
<gene>
    <name evidence="1" type="ORF">MSPICULIGERA_LOCUS15398</name>
</gene>
<dbReference type="AlphaFoldDB" id="A0AA36CZF9"/>
<name>A0AA36CZF9_9BILA</name>
<organism evidence="1 2">
    <name type="scientific">Mesorhabditis spiculigera</name>
    <dbReference type="NCBI Taxonomy" id="96644"/>
    <lineage>
        <taxon>Eukaryota</taxon>
        <taxon>Metazoa</taxon>
        <taxon>Ecdysozoa</taxon>
        <taxon>Nematoda</taxon>
        <taxon>Chromadorea</taxon>
        <taxon>Rhabditida</taxon>
        <taxon>Rhabditina</taxon>
        <taxon>Rhabditomorpha</taxon>
        <taxon>Rhabditoidea</taxon>
        <taxon>Rhabditidae</taxon>
        <taxon>Mesorhabditinae</taxon>
        <taxon>Mesorhabditis</taxon>
    </lineage>
</organism>